<keyword evidence="2" id="KW-1185">Reference proteome</keyword>
<sequence>MARNYINDGTIVETVAPSGGAVSGRVLVQGQLAGVALSNAASGANVAIRTLGTFTFPKASGASTSIAAGGNVYWDAAGNAVTNSATSNTRIGVALAAAANADTSVVTRFNGNF</sequence>
<dbReference type="Proteomes" id="UP001165679">
    <property type="component" value="Unassembled WGS sequence"/>
</dbReference>
<reference evidence="1" key="1">
    <citation type="submission" date="2022-09" db="EMBL/GenBank/DDBJ databases">
        <title>Rhodovastum sp. nov. RN2-1 isolated from soil in Seongnam, South Korea.</title>
        <authorList>
            <person name="Le N.T."/>
        </authorList>
    </citation>
    <scope>NUCLEOTIDE SEQUENCE</scope>
    <source>
        <strain evidence="1">RN2-1</strain>
    </source>
</reference>
<dbReference type="Pfam" id="PF09956">
    <property type="entry name" value="Phage_cement_2"/>
    <property type="match status" value="1"/>
</dbReference>
<evidence type="ECO:0000313" key="1">
    <source>
        <dbReference type="EMBL" id="MCW3477359.1"/>
    </source>
</evidence>
<organism evidence="1 2">
    <name type="scientific">Limobrevibacterium gyesilva</name>
    <dbReference type="NCBI Taxonomy" id="2991712"/>
    <lineage>
        <taxon>Bacteria</taxon>
        <taxon>Pseudomonadati</taxon>
        <taxon>Pseudomonadota</taxon>
        <taxon>Alphaproteobacteria</taxon>
        <taxon>Acetobacterales</taxon>
        <taxon>Acetobacteraceae</taxon>
        <taxon>Limobrevibacterium</taxon>
    </lineage>
</organism>
<gene>
    <name evidence="1" type="ORF">OL599_22580</name>
</gene>
<dbReference type="InterPro" id="IPR011231">
    <property type="entry name" value="Phage_VT1-Sakai_H0018"/>
</dbReference>
<accession>A0AA41YNV5</accession>
<dbReference type="RefSeq" id="WP_264716304.1">
    <property type="nucleotide sequence ID" value="NZ_JAPDNT010000036.1"/>
</dbReference>
<evidence type="ECO:0000313" key="2">
    <source>
        <dbReference type="Proteomes" id="UP001165679"/>
    </source>
</evidence>
<protein>
    <submittedName>
        <fullName evidence="1">DUF2190 family protein</fullName>
    </submittedName>
</protein>
<dbReference type="AlphaFoldDB" id="A0AA41YNV5"/>
<dbReference type="EMBL" id="JAPDNT010000036">
    <property type="protein sequence ID" value="MCW3477359.1"/>
    <property type="molecule type" value="Genomic_DNA"/>
</dbReference>
<name>A0AA41YNV5_9PROT</name>
<comment type="caution">
    <text evidence="1">The sequence shown here is derived from an EMBL/GenBank/DDBJ whole genome shotgun (WGS) entry which is preliminary data.</text>
</comment>
<reference evidence="1" key="2">
    <citation type="submission" date="2022-10" db="EMBL/GenBank/DDBJ databases">
        <authorList>
            <person name="Trinh H.N."/>
        </authorList>
    </citation>
    <scope>NUCLEOTIDE SEQUENCE</scope>
    <source>
        <strain evidence="1">RN2-1</strain>
    </source>
</reference>
<dbReference type="PIRSF" id="PIRSF030771">
    <property type="entry name" value="UCP030771"/>
    <property type="match status" value="1"/>
</dbReference>
<proteinExistence type="predicted"/>